<comment type="caution">
    <text evidence="1">The sequence shown here is derived from an EMBL/GenBank/DDBJ whole genome shotgun (WGS) entry which is preliminary data.</text>
</comment>
<dbReference type="GeneID" id="92043125"/>
<keyword evidence="2" id="KW-1185">Reference proteome</keyword>
<organism evidence="1 2">
    <name type="scientific">Apiospora hydei</name>
    <dbReference type="NCBI Taxonomy" id="1337664"/>
    <lineage>
        <taxon>Eukaryota</taxon>
        <taxon>Fungi</taxon>
        <taxon>Dikarya</taxon>
        <taxon>Ascomycota</taxon>
        <taxon>Pezizomycotina</taxon>
        <taxon>Sordariomycetes</taxon>
        <taxon>Xylariomycetidae</taxon>
        <taxon>Amphisphaeriales</taxon>
        <taxon>Apiosporaceae</taxon>
        <taxon>Apiospora</taxon>
    </lineage>
</organism>
<reference evidence="1 2" key="1">
    <citation type="submission" date="2023-01" db="EMBL/GenBank/DDBJ databases">
        <title>Analysis of 21 Apiospora genomes using comparative genomics revels a genus with tremendous synthesis potential of carbohydrate active enzymes and secondary metabolites.</title>
        <authorList>
            <person name="Sorensen T."/>
        </authorList>
    </citation>
    <scope>NUCLEOTIDE SEQUENCE [LARGE SCALE GENOMIC DNA]</scope>
    <source>
        <strain evidence="1 2">CBS 114990</strain>
    </source>
</reference>
<dbReference type="EMBL" id="JAQQWN010000005">
    <property type="protein sequence ID" value="KAK8084479.1"/>
    <property type="molecule type" value="Genomic_DNA"/>
</dbReference>
<name>A0ABR1WLV5_9PEZI</name>
<evidence type="ECO:0000313" key="1">
    <source>
        <dbReference type="EMBL" id="KAK8084479.1"/>
    </source>
</evidence>
<evidence type="ECO:0000313" key="2">
    <source>
        <dbReference type="Proteomes" id="UP001433268"/>
    </source>
</evidence>
<dbReference type="RefSeq" id="XP_066668988.1">
    <property type="nucleotide sequence ID" value="XM_066810065.1"/>
</dbReference>
<sequence length="71" mass="7360">MSLVNLTAGGLTPKYQPMYLARAPADGGVFDRLVTAINTDPVGGGAVRPEAMWKLRLGFAVFSLAPAAVVA</sequence>
<proteinExistence type="predicted"/>
<accession>A0ABR1WLV5</accession>
<protein>
    <submittedName>
        <fullName evidence="1">Uncharacterized protein</fullName>
    </submittedName>
</protein>
<gene>
    <name evidence="1" type="ORF">PG997_005750</name>
</gene>
<dbReference type="Proteomes" id="UP001433268">
    <property type="component" value="Unassembled WGS sequence"/>
</dbReference>